<dbReference type="Proteomes" id="UP000712157">
    <property type="component" value="Unassembled WGS sequence"/>
</dbReference>
<reference evidence="6" key="1">
    <citation type="submission" date="2021-06" db="EMBL/GenBank/DDBJ databases">
        <title>Description of novel taxa of the family Lachnospiraceae.</title>
        <authorList>
            <person name="Chaplin A.V."/>
            <person name="Sokolova S.R."/>
            <person name="Pikina A.P."/>
            <person name="Korzhanova M."/>
            <person name="Belova V."/>
            <person name="Korostin D."/>
            <person name="Efimov B.A."/>
        </authorList>
    </citation>
    <scope>NUCLEOTIDE SEQUENCE</scope>
    <source>
        <strain evidence="6">ASD5720</strain>
    </source>
</reference>
<dbReference type="Gene3D" id="3.40.50.11660">
    <property type="entry name" value="Glycosyl transferase family 10, C-terminal domain"/>
    <property type="match status" value="1"/>
</dbReference>
<feature type="domain" description="Alpha-(1,3)-fucosyltransferase FucT N-terminal" evidence="5">
    <location>
        <begin position="7"/>
        <end position="94"/>
    </location>
</feature>
<evidence type="ECO:0000313" key="6">
    <source>
        <dbReference type="EMBL" id="MBU9736587.1"/>
    </source>
</evidence>
<dbReference type="InterPro" id="IPR038577">
    <property type="entry name" value="GT10-like_C_sf"/>
</dbReference>
<evidence type="ECO:0000259" key="5">
    <source>
        <dbReference type="Pfam" id="PF18025"/>
    </source>
</evidence>
<dbReference type="Pfam" id="PF18025">
    <property type="entry name" value="FucT_N"/>
    <property type="match status" value="1"/>
</dbReference>
<keyword evidence="3" id="KW-0808">Transferase</keyword>
<comment type="caution">
    <text evidence="6">The sequence shown here is derived from an EMBL/GenBank/DDBJ whole genome shotgun (WGS) entry which is preliminary data.</text>
</comment>
<accession>A0A949JZJ0</accession>
<dbReference type="GO" id="GO:0016020">
    <property type="term" value="C:membrane"/>
    <property type="evidence" value="ECO:0007669"/>
    <property type="project" value="InterPro"/>
</dbReference>
<evidence type="ECO:0000256" key="2">
    <source>
        <dbReference type="ARBA" id="ARBA00022676"/>
    </source>
</evidence>
<dbReference type="InterPro" id="IPR041058">
    <property type="entry name" value="FucT_N"/>
</dbReference>
<dbReference type="Pfam" id="PF00852">
    <property type="entry name" value="Glyco_transf_10"/>
    <property type="match status" value="1"/>
</dbReference>
<evidence type="ECO:0000256" key="3">
    <source>
        <dbReference type="ARBA" id="ARBA00022679"/>
    </source>
</evidence>
<feature type="domain" description="Fucosyltransferase C-terminal" evidence="4">
    <location>
        <begin position="118"/>
        <end position="249"/>
    </location>
</feature>
<dbReference type="InterPro" id="IPR001503">
    <property type="entry name" value="Glyco_trans_10"/>
</dbReference>
<dbReference type="PANTHER" id="PTHR11929">
    <property type="entry name" value="ALPHA- 1,3 -FUCOSYLTRANSFERASE"/>
    <property type="match status" value="1"/>
</dbReference>
<dbReference type="AlphaFoldDB" id="A0A949JZJ0"/>
<dbReference type="PANTHER" id="PTHR11929:SF194">
    <property type="entry name" value="ALPHA-(1,3)-FUCOSYLTRANSFERASE 10"/>
    <property type="match status" value="1"/>
</dbReference>
<keyword evidence="7" id="KW-1185">Reference proteome</keyword>
<organism evidence="6 7">
    <name type="scientific">Diplocloster agilis</name>
    <dbReference type="NCBI Taxonomy" id="2850323"/>
    <lineage>
        <taxon>Bacteria</taxon>
        <taxon>Bacillati</taxon>
        <taxon>Bacillota</taxon>
        <taxon>Clostridia</taxon>
        <taxon>Lachnospirales</taxon>
        <taxon>Lachnospiraceae</taxon>
        <taxon>Diplocloster</taxon>
    </lineage>
</organism>
<dbReference type="EMBL" id="JAHQCW010000011">
    <property type="protein sequence ID" value="MBU9736587.1"/>
    <property type="molecule type" value="Genomic_DNA"/>
</dbReference>
<gene>
    <name evidence="6" type="ORF">KTH89_08555</name>
</gene>
<protein>
    <submittedName>
        <fullName evidence="6">Uncharacterized protein</fullName>
    </submittedName>
</protein>
<evidence type="ECO:0000256" key="1">
    <source>
        <dbReference type="ARBA" id="ARBA00008919"/>
    </source>
</evidence>
<dbReference type="RefSeq" id="WP_238721378.1">
    <property type="nucleotide sequence ID" value="NZ_JAHQCW010000011.1"/>
</dbReference>
<dbReference type="InterPro" id="IPR055270">
    <property type="entry name" value="Glyco_tran_10_C"/>
</dbReference>
<comment type="similarity">
    <text evidence="1">Belongs to the glycosyltransferase 10 family.</text>
</comment>
<proteinExistence type="inferred from homology"/>
<dbReference type="GO" id="GO:0008417">
    <property type="term" value="F:fucosyltransferase activity"/>
    <property type="evidence" value="ECO:0007669"/>
    <property type="project" value="InterPro"/>
</dbReference>
<name>A0A949JZJ0_9FIRM</name>
<evidence type="ECO:0000259" key="4">
    <source>
        <dbReference type="Pfam" id="PF00852"/>
    </source>
</evidence>
<keyword evidence="2" id="KW-0328">Glycosyltransferase</keyword>
<sequence>MKTIKVKCIGFWGAFDPRDNFILDLLKKRYQVELSDEPEYLFYSTSTEDFLDYDCVRIFYTGENVCPDFNLCDYAIGFERLTFADRYLRRPFYLDVPMYREDLDRAMHKHEFRMEDLKEKTEFCSFIYSNKESDPFRDQLLDKINSYKEVHSGGRYRNNIGGSVDDKFAYQWKHKFSIASENSYHSGYSTEKLVQSLAALTIPIYWGDPSIARDFNEKAFINCHQYDTLDEILERVIEIDQNEELYLKMLREPAFYPDFSLEEKRRELEEFIYHIIDQPYEKAFRKTRYCWGAIYEANAKRHRKMDRMAEKLLKIFHR</sequence>
<evidence type="ECO:0000313" key="7">
    <source>
        <dbReference type="Proteomes" id="UP000712157"/>
    </source>
</evidence>
<dbReference type="SUPFAM" id="SSF53756">
    <property type="entry name" value="UDP-Glycosyltransferase/glycogen phosphorylase"/>
    <property type="match status" value="1"/>
</dbReference>